<dbReference type="InterPro" id="IPR001851">
    <property type="entry name" value="ABC_transp_permease"/>
</dbReference>
<dbReference type="PANTHER" id="PTHR30482">
    <property type="entry name" value="HIGH-AFFINITY BRANCHED-CHAIN AMINO ACID TRANSPORT SYSTEM PERMEASE"/>
    <property type="match status" value="1"/>
</dbReference>
<keyword evidence="3 6" id="KW-0812">Transmembrane</keyword>
<name>A0A1M6G481_9FIRM</name>
<feature type="transmembrane region" description="Helical" evidence="6">
    <location>
        <begin position="213"/>
        <end position="235"/>
    </location>
</feature>
<dbReference type="CDD" id="cd06581">
    <property type="entry name" value="TM_PBP1_LivM_like"/>
    <property type="match status" value="1"/>
</dbReference>
<dbReference type="AlphaFoldDB" id="A0A1M6G481"/>
<gene>
    <name evidence="7" type="ORF">SAMN05444373_102114</name>
</gene>
<protein>
    <submittedName>
        <fullName evidence="7">Amino acid/amide ABC transporter membrane protein 2, HAAT family</fullName>
    </submittedName>
</protein>
<accession>A0A1M6G481</accession>
<evidence type="ECO:0000256" key="2">
    <source>
        <dbReference type="ARBA" id="ARBA00022475"/>
    </source>
</evidence>
<evidence type="ECO:0000256" key="3">
    <source>
        <dbReference type="ARBA" id="ARBA00022692"/>
    </source>
</evidence>
<feature type="transmembrane region" description="Helical" evidence="6">
    <location>
        <begin position="7"/>
        <end position="25"/>
    </location>
</feature>
<feature type="transmembrane region" description="Helical" evidence="6">
    <location>
        <begin position="247"/>
        <end position="266"/>
    </location>
</feature>
<dbReference type="GO" id="GO:0005886">
    <property type="term" value="C:plasma membrane"/>
    <property type="evidence" value="ECO:0007669"/>
    <property type="project" value="UniProtKB-SubCell"/>
</dbReference>
<keyword evidence="8" id="KW-1185">Reference proteome</keyword>
<feature type="transmembrane region" description="Helical" evidence="6">
    <location>
        <begin position="124"/>
        <end position="142"/>
    </location>
</feature>
<keyword evidence="2" id="KW-1003">Cell membrane</keyword>
<dbReference type="EMBL" id="FQZP01000021">
    <property type="protein sequence ID" value="SHJ04714.1"/>
    <property type="molecule type" value="Genomic_DNA"/>
</dbReference>
<evidence type="ECO:0000256" key="6">
    <source>
        <dbReference type="SAM" id="Phobius"/>
    </source>
</evidence>
<feature type="transmembrane region" description="Helical" evidence="6">
    <location>
        <begin position="59"/>
        <end position="81"/>
    </location>
</feature>
<evidence type="ECO:0000256" key="1">
    <source>
        <dbReference type="ARBA" id="ARBA00004651"/>
    </source>
</evidence>
<organism evidence="7 8">
    <name type="scientific">Thermoclostridium caenicola</name>
    <dbReference type="NCBI Taxonomy" id="659425"/>
    <lineage>
        <taxon>Bacteria</taxon>
        <taxon>Bacillati</taxon>
        <taxon>Bacillota</taxon>
        <taxon>Clostridia</taxon>
        <taxon>Eubacteriales</taxon>
        <taxon>Oscillospiraceae</taxon>
        <taxon>Thermoclostridium</taxon>
    </lineage>
</organism>
<evidence type="ECO:0000313" key="8">
    <source>
        <dbReference type="Proteomes" id="UP000324781"/>
    </source>
</evidence>
<dbReference type="OrthoDB" id="9789927at2"/>
<dbReference type="RefSeq" id="WP_149678654.1">
    <property type="nucleotide sequence ID" value="NZ_DAONMB010000007.1"/>
</dbReference>
<proteinExistence type="predicted"/>
<evidence type="ECO:0000256" key="5">
    <source>
        <dbReference type="ARBA" id="ARBA00023136"/>
    </source>
</evidence>
<dbReference type="Proteomes" id="UP000324781">
    <property type="component" value="Unassembled WGS sequence"/>
</dbReference>
<evidence type="ECO:0000313" key="7">
    <source>
        <dbReference type="EMBL" id="SHJ04714.1"/>
    </source>
</evidence>
<sequence>MNDYIASLIQTTCISLIGVVSIFPLTGMTGLFSFGQAAYMAVGAYVSGILAVKLGMPFWLCLLLGVLSCGLLAIIIGYPTLKLRKDYFSLMSLCLGEAVTAVLNKFGTITGGAAGLSNIPKKSTMPLIIISAVVTVALVALFKNSRFGRMSLAIKADELAAKSFGINVFAHKMKVYIFTSMIAGYAGVLYAFYLTYLDPNLFGWTRSSEWVIFLFFGGVNSLTGSVLSTIILTVLPEILRFASSARIVMYTVLILLVINFKPNGLLGEKELRIPVRKQFRTRTRG</sequence>
<reference evidence="7 8" key="1">
    <citation type="submission" date="2016-11" db="EMBL/GenBank/DDBJ databases">
        <authorList>
            <person name="Varghese N."/>
            <person name="Submissions S."/>
        </authorList>
    </citation>
    <scope>NUCLEOTIDE SEQUENCE [LARGE SCALE GENOMIC DNA]</scope>
    <source>
        <strain evidence="7 8">DSM 19027</strain>
    </source>
</reference>
<dbReference type="Pfam" id="PF02653">
    <property type="entry name" value="BPD_transp_2"/>
    <property type="match status" value="1"/>
</dbReference>
<comment type="subcellular location">
    <subcellularLocation>
        <location evidence="1">Cell membrane</location>
        <topology evidence="1">Multi-pass membrane protein</topology>
    </subcellularLocation>
</comment>
<keyword evidence="4 6" id="KW-1133">Transmembrane helix</keyword>
<dbReference type="PANTHER" id="PTHR30482:SF10">
    <property type="entry name" value="HIGH-AFFINITY BRANCHED-CHAIN AMINO ACID TRANSPORT PROTEIN BRAE"/>
    <property type="match status" value="1"/>
</dbReference>
<feature type="transmembrane region" description="Helical" evidence="6">
    <location>
        <begin position="175"/>
        <end position="193"/>
    </location>
</feature>
<evidence type="ECO:0000256" key="4">
    <source>
        <dbReference type="ARBA" id="ARBA00022989"/>
    </source>
</evidence>
<dbReference type="InterPro" id="IPR043428">
    <property type="entry name" value="LivM-like"/>
</dbReference>
<keyword evidence="5 6" id="KW-0472">Membrane</keyword>
<dbReference type="GO" id="GO:0015658">
    <property type="term" value="F:branched-chain amino acid transmembrane transporter activity"/>
    <property type="evidence" value="ECO:0007669"/>
    <property type="project" value="InterPro"/>
</dbReference>